<dbReference type="SUPFAM" id="SSF57716">
    <property type="entry name" value="Glucocorticoid receptor-like (DNA-binding domain)"/>
    <property type="match status" value="2"/>
</dbReference>
<protein>
    <recommendedName>
        <fullName evidence="8">GATA-type domain-containing protein</fullName>
    </recommendedName>
</protein>
<dbReference type="AlphaFoldDB" id="A0A8H5LM30"/>
<evidence type="ECO:0000313" key="9">
    <source>
        <dbReference type="EMBL" id="KAF5362257.1"/>
    </source>
</evidence>
<sequence>MPSSMSRIQQFPAAQPDQQPANPPPETRPAASEESNGAANVLAPGRSPCMNCGTTATPLWRRDADGNPVCNACAQDSSSISSTSYTWAMGAHSARHTLGCLSISNMDGKDSSPDGRHPTSPRFRAQSPHSSSHPPPRSGIFPPRTVDLHYHPYAGLYQKTRHMPRPTNLGRTPTPAPSATTSTAAGASSASAAAPSPNTKSSRTTPAASTTTSPHKTGTCPGDGRCDGTGGTDACSGCPAYNNALATGRVGAEAPADSAAPIADAASPKAPVEAASPAANESDASANTTAAKKPRAAVGALSCANCGTSTTPLWRRDDVGNNICNACGLYFKLHGTHRPNSMKKTVIKRRKRVPAAAGAAGSSTSARMSDQAAAEALVAVGRYAAGNGGNGEESEAEAQEPKRKRTRRSRVTRAAEKEDEDVNMDGGEEESEGPASSSQHRKRNAWDGRSVSPQNRAPSRSDYLSRGPNAAGPFAPTGSPHSGFEIPPLAVLSNQAAAAALLSAQSSYMRSGSNAPSRTHSPLGHGAAAGYPIPPGGPQFYGPDLSMLNFSLAVGNLMGIPTLPELERHYMELSEHRRRTEEMLERTDRVMAGLKRGIDEMRGVVANQQAPASSMAPPAQPTPTAASVVAQQEQSRPQPQVSSEATPQVSMAEQAQVAQPQPQQPPQQQPSAVAQPEPVVAAAAPLPTAPSATGEPERPRESVWPIVQDASRDNGSGHEPIAIYVL</sequence>
<feature type="compositionally biased region" description="Acidic residues" evidence="7">
    <location>
        <begin position="417"/>
        <end position="432"/>
    </location>
</feature>
<dbReference type="Proteomes" id="UP000559027">
    <property type="component" value="Unassembled WGS sequence"/>
</dbReference>
<feature type="compositionally biased region" description="Basic residues" evidence="7">
    <location>
        <begin position="402"/>
        <end position="411"/>
    </location>
</feature>
<dbReference type="PANTHER" id="PTHR10071">
    <property type="entry name" value="TRANSCRIPTION FACTOR GATA FAMILY MEMBER"/>
    <property type="match status" value="1"/>
</dbReference>
<feature type="compositionally biased region" description="Basic residues" evidence="7">
    <location>
        <begin position="343"/>
        <end position="353"/>
    </location>
</feature>
<comment type="subcellular location">
    <subcellularLocation>
        <location evidence="1">Nucleus</location>
    </subcellularLocation>
</comment>
<feature type="region of interest" description="Disordered" evidence="7">
    <location>
        <begin position="343"/>
        <end position="368"/>
    </location>
</feature>
<dbReference type="GO" id="GO:0000122">
    <property type="term" value="P:negative regulation of transcription by RNA polymerase II"/>
    <property type="evidence" value="ECO:0007669"/>
    <property type="project" value="TreeGrafter"/>
</dbReference>
<evidence type="ECO:0000256" key="5">
    <source>
        <dbReference type="ARBA" id="ARBA00023242"/>
    </source>
</evidence>
<organism evidence="9 10">
    <name type="scientific">Leucocoprinus leucothites</name>
    <dbReference type="NCBI Taxonomy" id="201217"/>
    <lineage>
        <taxon>Eukaryota</taxon>
        <taxon>Fungi</taxon>
        <taxon>Dikarya</taxon>
        <taxon>Basidiomycota</taxon>
        <taxon>Agaricomycotina</taxon>
        <taxon>Agaricomycetes</taxon>
        <taxon>Agaricomycetidae</taxon>
        <taxon>Agaricales</taxon>
        <taxon>Agaricineae</taxon>
        <taxon>Agaricaceae</taxon>
        <taxon>Leucocoprinus</taxon>
    </lineage>
</organism>
<feature type="compositionally biased region" description="Low complexity" evidence="7">
    <location>
        <begin position="355"/>
        <end position="366"/>
    </location>
</feature>
<evidence type="ECO:0000256" key="2">
    <source>
        <dbReference type="ARBA" id="ARBA00022723"/>
    </source>
</evidence>
<dbReference type="Gene3D" id="3.30.50.10">
    <property type="entry name" value="Erythroid Transcription Factor GATA-1, subunit A"/>
    <property type="match status" value="2"/>
</dbReference>
<feature type="compositionally biased region" description="Basic and acidic residues" evidence="7">
    <location>
        <begin position="107"/>
        <end position="117"/>
    </location>
</feature>
<gene>
    <name evidence="9" type="ORF">D9756_002813</name>
</gene>
<evidence type="ECO:0000256" key="3">
    <source>
        <dbReference type="ARBA" id="ARBA00022771"/>
    </source>
</evidence>
<keyword evidence="3 6" id="KW-0863">Zinc-finger</keyword>
<feature type="compositionally biased region" description="Polar residues" evidence="7">
    <location>
        <begin position="509"/>
        <end position="520"/>
    </location>
</feature>
<dbReference type="SMART" id="SM00401">
    <property type="entry name" value="ZnF_GATA"/>
    <property type="match status" value="2"/>
</dbReference>
<keyword evidence="5" id="KW-0539">Nucleus</keyword>
<dbReference type="FunFam" id="3.30.50.10:FF:000007">
    <property type="entry name" value="Nitrogen regulatory AreA, N-terminal"/>
    <property type="match status" value="1"/>
</dbReference>
<dbReference type="PROSITE" id="PS50114">
    <property type="entry name" value="GATA_ZN_FINGER_2"/>
    <property type="match status" value="2"/>
</dbReference>
<evidence type="ECO:0000256" key="1">
    <source>
        <dbReference type="ARBA" id="ARBA00004123"/>
    </source>
</evidence>
<feature type="region of interest" description="Disordered" evidence="7">
    <location>
        <begin position="103"/>
        <end position="145"/>
    </location>
</feature>
<reference evidence="9 10" key="1">
    <citation type="journal article" date="2020" name="ISME J.">
        <title>Uncovering the hidden diversity of litter-decomposition mechanisms in mushroom-forming fungi.</title>
        <authorList>
            <person name="Floudas D."/>
            <person name="Bentzer J."/>
            <person name="Ahren D."/>
            <person name="Johansson T."/>
            <person name="Persson P."/>
            <person name="Tunlid A."/>
        </authorList>
    </citation>
    <scope>NUCLEOTIDE SEQUENCE [LARGE SCALE GENOMIC DNA]</scope>
    <source>
        <strain evidence="9 10">CBS 146.42</strain>
    </source>
</reference>
<feature type="compositionally biased region" description="Low complexity" evidence="7">
    <location>
        <begin position="262"/>
        <end position="271"/>
    </location>
</feature>
<dbReference type="PRINTS" id="PR00619">
    <property type="entry name" value="GATAZNFINGER"/>
</dbReference>
<feature type="compositionally biased region" description="Polar residues" evidence="7">
    <location>
        <begin position="631"/>
        <end position="651"/>
    </location>
</feature>
<dbReference type="OrthoDB" id="515401at2759"/>
<feature type="compositionally biased region" description="Low complexity" evidence="7">
    <location>
        <begin position="177"/>
        <end position="222"/>
    </location>
</feature>
<feature type="region of interest" description="Disordered" evidence="7">
    <location>
        <begin position="608"/>
        <end position="726"/>
    </location>
</feature>
<feature type="region of interest" description="Disordered" evidence="7">
    <location>
        <begin position="1"/>
        <end position="48"/>
    </location>
</feature>
<feature type="region of interest" description="Disordered" evidence="7">
    <location>
        <begin position="509"/>
        <end position="530"/>
    </location>
</feature>
<evidence type="ECO:0000313" key="10">
    <source>
        <dbReference type="Proteomes" id="UP000559027"/>
    </source>
</evidence>
<dbReference type="PANTHER" id="PTHR10071:SF281">
    <property type="entry name" value="BOX A-BINDING FACTOR-RELATED"/>
    <property type="match status" value="1"/>
</dbReference>
<evidence type="ECO:0000256" key="7">
    <source>
        <dbReference type="SAM" id="MobiDB-lite"/>
    </source>
</evidence>
<dbReference type="GO" id="GO:0000981">
    <property type="term" value="F:DNA-binding transcription factor activity, RNA polymerase II-specific"/>
    <property type="evidence" value="ECO:0007669"/>
    <property type="project" value="TreeGrafter"/>
</dbReference>
<feature type="region of interest" description="Disordered" evidence="7">
    <location>
        <begin position="160"/>
        <end position="222"/>
    </location>
</feature>
<evidence type="ECO:0000256" key="4">
    <source>
        <dbReference type="ARBA" id="ARBA00022833"/>
    </source>
</evidence>
<evidence type="ECO:0000256" key="6">
    <source>
        <dbReference type="PROSITE-ProRule" id="PRU00094"/>
    </source>
</evidence>
<comment type="caution">
    <text evidence="9">The sequence shown here is derived from an EMBL/GenBank/DDBJ whole genome shotgun (WGS) entry which is preliminary data.</text>
</comment>
<keyword evidence="2" id="KW-0479">Metal-binding</keyword>
<feature type="compositionally biased region" description="Low complexity" evidence="7">
    <location>
        <begin position="652"/>
        <end position="661"/>
    </location>
</feature>
<feature type="region of interest" description="Disordered" evidence="7">
    <location>
        <begin position="386"/>
        <end position="481"/>
    </location>
</feature>
<dbReference type="GO" id="GO:0005634">
    <property type="term" value="C:nucleus"/>
    <property type="evidence" value="ECO:0007669"/>
    <property type="project" value="UniProtKB-SubCell"/>
</dbReference>
<dbReference type="GO" id="GO:0008270">
    <property type="term" value="F:zinc ion binding"/>
    <property type="evidence" value="ECO:0007669"/>
    <property type="project" value="UniProtKB-KW"/>
</dbReference>
<dbReference type="InterPro" id="IPR000679">
    <property type="entry name" value="Znf_GATA"/>
</dbReference>
<dbReference type="PROSITE" id="PS00344">
    <property type="entry name" value="GATA_ZN_FINGER_1"/>
    <property type="match status" value="2"/>
</dbReference>
<accession>A0A8H5LM30</accession>
<feature type="domain" description="GATA-type" evidence="8">
    <location>
        <begin position="49"/>
        <end position="73"/>
    </location>
</feature>
<dbReference type="GO" id="GO:0045944">
    <property type="term" value="P:positive regulation of transcription by RNA polymerase II"/>
    <property type="evidence" value="ECO:0007669"/>
    <property type="project" value="TreeGrafter"/>
</dbReference>
<feature type="compositionally biased region" description="Low complexity" evidence="7">
    <location>
        <begin position="9"/>
        <end position="20"/>
    </location>
</feature>
<dbReference type="InterPro" id="IPR013088">
    <property type="entry name" value="Znf_NHR/GATA"/>
</dbReference>
<dbReference type="Pfam" id="PF00320">
    <property type="entry name" value="GATA"/>
    <property type="match status" value="2"/>
</dbReference>
<proteinExistence type="predicted"/>
<dbReference type="CDD" id="cd00202">
    <property type="entry name" value="ZnF_GATA"/>
    <property type="match status" value="2"/>
</dbReference>
<evidence type="ECO:0000259" key="8">
    <source>
        <dbReference type="PROSITE" id="PS50114"/>
    </source>
</evidence>
<name>A0A8H5LM30_9AGAR</name>
<dbReference type="EMBL" id="JAACJO010000002">
    <property type="protein sequence ID" value="KAF5362257.1"/>
    <property type="molecule type" value="Genomic_DNA"/>
</dbReference>
<feature type="region of interest" description="Disordered" evidence="7">
    <location>
        <begin position="262"/>
        <end position="291"/>
    </location>
</feature>
<keyword evidence="4" id="KW-0862">Zinc</keyword>
<feature type="domain" description="GATA-type" evidence="8">
    <location>
        <begin position="297"/>
        <end position="350"/>
    </location>
</feature>
<feature type="compositionally biased region" description="Low complexity" evidence="7">
    <location>
        <begin position="669"/>
        <end position="693"/>
    </location>
</feature>
<feature type="compositionally biased region" description="Low complexity" evidence="7">
    <location>
        <begin position="608"/>
        <end position="630"/>
    </location>
</feature>
<dbReference type="GO" id="GO:0000978">
    <property type="term" value="F:RNA polymerase II cis-regulatory region sequence-specific DNA binding"/>
    <property type="evidence" value="ECO:0007669"/>
    <property type="project" value="TreeGrafter"/>
</dbReference>
<keyword evidence="10" id="KW-1185">Reference proteome</keyword>
<dbReference type="InterPro" id="IPR039355">
    <property type="entry name" value="Transcription_factor_GATA"/>
</dbReference>